<dbReference type="AlphaFoldDB" id="T0YU50"/>
<dbReference type="PRINTS" id="PR00146">
    <property type="entry name" value="DHPICSNTHASE"/>
</dbReference>
<dbReference type="Pfam" id="PF00701">
    <property type="entry name" value="DHDPS"/>
    <property type="match status" value="1"/>
</dbReference>
<dbReference type="PANTHER" id="PTHR12128:SF66">
    <property type="entry name" value="4-HYDROXY-2-OXOGLUTARATE ALDOLASE, MITOCHONDRIAL"/>
    <property type="match status" value="1"/>
</dbReference>
<protein>
    <submittedName>
        <fullName evidence="2">Dihydrodipicolinate synthase</fullName>
        <ecNumber evidence="2">4.3.3.7</ecNumber>
    </submittedName>
</protein>
<dbReference type="PANTHER" id="PTHR12128">
    <property type="entry name" value="DIHYDRODIPICOLINATE SYNTHASE"/>
    <property type="match status" value="1"/>
</dbReference>
<dbReference type="EC" id="4.3.3.7" evidence="2"/>
<name>T0YU50_9ZZZZ</name>
<keyword evidence="1 2" id="KW-0456">Lyase</keyword>
<dbReference type="CDD" id="cd00408">
    <property type="entry name" value="DHDPS-like"/>
    <property type="match status" value="1"/>
</dbReference>
<proteinExistence type="predicted"/>
<dbReference type="InterPro" id="IPR002220">
    <property type="entry name" value="DapA-like"/>
</dbReference>
<dbReference type="SUPFAM" id="SSF51569">
    <property type="entry name" value="Aldolase"/>
    <property type="match status" value="1"/>
</dbReference>
<comment type="caution">
    <text evidence="2">The sequence shown here is derived from an EMBL/GenBank/DDBJ whole genome shotgun (WGS) entry which is preliminary data.</text>
</comment>
<dbReference type="EMBL" id="AUZZ01008928">
    <property type="protein sequence ID" value="EQD35432.1"/>
    <property type="molecule type" value="Genomic_DNA"/>
</dbReference>
<evidence type="ECO:0000256" key="1">
    <source>
        <dbReference type="ARBA" id="ARBA00023239"/>
    </source>
</evidence>
<organism evidence="2">
    <name type="scientific">mine drainage metagenome</name>
    <dbReference type="NCBI Taxonomy" id="410659"/>
    <lineage>
        <taxon>unclassified sequences</taxon>
        <taxon>metagenomes</taxon>
        <taxon>ecological metagenomes</taxon>
    </lineage>
</organism>
<dbReference type="GO" id="GO:0008840">
    <property type="term" value="F:4-hydroxy-tetrahydrodipicolinate synthase activity"/>
    <property type="evidence" value="ECO:0007669"/>
    <property type="project" value="UniProtKB-EC"/>
</dbReference>
<evidence type="ECO:0000313" key="2">
    <source>
        <dbReference type="EMBL" id="EQD35432.1"/>
    </source>
</evidence>
<dbReference type="SMART" id="SM01130">
    <property type="entry name" value="DHDPS"/>
    <property type="match status" value="1"/>
</dbReference>
<sequence>MIYQHRRYGMVTPAITLTRGSKINTEATAALTHFLKKSGAKGILIAGSTGYAPMLSDHEHKDLIEKYLSCAKDDGLVSFVGIGRNSLDETLELGRFAIDSGADKLVIVTPYYIKEDQNQLYRYYSKLLSKLDAGIFIYNVPSLTGNNIEADTVVKLKGENDNLEGVKSTNTDFNQFQRLIYYTERDFLVFQGYDHLLLPSLEIGASGGVCGTTNFINLAVKLYAEYNKKNMGQSIKLHKALSSIYHILEPYEFPEIYNVMFYKFIMGKHIGATTGISTKISKKDIDAISRKIRSVLP</sequence>
<reference evidence="2" key="1">
    <citation type="submission" date="2013-08" db="EMBL/GenBank/DDBJ databases">
        <authorList>
            <person name="Mendez C."/>
            <person name="Richter M."/>
            <person name="Ferrer M."/>
            <person name="Sanchez J."/>
        </authorList>
    </citation>
    <scope>NUCLEOTIDE SEQUENCE</scope>
</reference>
<accession>T0YU50</accession>
<dbReference type="Gene3D" id="3.20.20.70">
    <property type="entry name" value="Aldolase class I"/>
    <property type="match status" value="1"/>
</dbReference>
<dbReference type="InterPro" id="IPR013785">
    <property type="entry name" value="Aldolase_TIM"/>
</dbReference>
<dbReference type="PIRSF" id="PIRSF001365">
    <property type="entry name" value="DHDPS"/>
    <property type="match status" value="1"/>
</dbReference>
<reference evidence="2" key="2">
    <citation type="journal article" date="2014" name="ISME J.">
        <title>Microbial stratification in low pH oxic and suboxic macroscopic growths along an acid mine drainage.</title>
        <authorList>
            <person name="Mendez-Garcia C."/>
            <person name="Mesa V."/>
            <person name="Sprenger R.R."/>
            <person name="Richter M."/>
            <person name="Diez M.S."/>
            <person name="Solano J."/>
            <person name="Bargiela R."/>
            <person name="Golyshina O.V."/>
            <person name="Manteca A."/>
            <person name="Ramos J.L."/>
            <person name="Gallego J.R."/>
            <person name="Llorente I."/>
            <person name="Martins Dos Santos V.A."/>
            <person name="Jensen O.N."/>
            <person name="Pelaez A.I."/>
            <person name="Sanchez J."/>
            <person name="Ferrer M."/>
        </authorList>
    </citation>
    <scope>NUCLEOTIDE SEQUENCE</scope>
</reference>
<gene>
    <name evidence="2" type="ORF">B2A_12376</name>
</gene>